<dbReference type="SUPFAM" id="SSF51182">
    <property type="entry name" value="RmlC-like cupins"/>
    <property type="match status" value="1"/>
</dbReference>
<gene>
    <name evidence="2" type="ORF">GCM10007140_08670</name>
</gene>
<dbReference type="AlphaFoldDB" id="A0A917AMK9"/>
<organism evidence="2 3">
    <name type="scientific">Priestia taiwanensis</name>
    <dbReference type="NCBI Taxonomy" id="1347902"/>
    <lineage>
        <taxon>Bacteria</taxon>
        <taxon>Bacillati</taxon>
        <taxon>Bacillota</taxon>
        <taxon>Bacilli</taxon>
        <taxon>Bacillales</taxon>
        <taxon>Bacillaceae</taxon>
        <taxon>Priestia</taxon>
    </lineage>
</organism>
<dbReference type="PANTHER" id="PTHR36114:SF1">
    <property type="entry name" value="16.7 KDA PROTEIN IN WHIE LOCUS"/>
    <property type="match status" value="1"/>
</dbReference>
<evidence type="ECO:0000313" key="2">
    <source>
        <dbReference type="EMBL" id="GGE60630.1"/>
    </source>
</evidence>
<dbReference type="PROSITE" id="PS00725">
    <property type="entry name" value="GERMIN"/>
    <property type="match status" value="1"/>
</dbReference>
<keyword evidence="3" id="KW-1185">Reference proteome</keyword>
<dbReference type="GO" id="GO:0030145">
    <property type="term" value="F:manganese ion binding"/>
    <property type="evidence" value="ECO:0007669"/>
    <property type="project" value="InterPro"/>
</dbReference>
<dbReference type="CDD" id="cd02226">
    <property type="entry name" value="cupin_YdbB-like"/>
    <property type="match status" value="1"/>
</dbReference>
<sequence>MEKKNAVKISSSVEETYKNVVLENVNNHCIRLAVFTGEYDWHKHPDSDEVFMVLEGQLFIDVENSDTIIVEPNEIVKIPAGLVHRTRSEVRTVNLCFEKEEAETVFVKVKN</sequence>
<dbReference type="InterPro" id="IPR019780">
    <property type="entry name" value="Germin_Mn-BS"/>
</dbReference>
<dbReference type="PANTHER" id="PTHR36114">
    <property type="entry name" value="16.7 KDA PROTEIN IN WHIE LOCUS"/>
    <property type="match status" value="1"/>
</dbReference>
<evidence type="ECO:0000259" key="1">
    <source>
        <dbReference type="Pfam" id="PF07883"/>
    </source>
</evidence>
<proteinExistence type="predicted"/>
<dbReference type="InterPro" id="IPR014710">
    <property type="entry name" value="RmlC-like_jellyroll"/>
</dbReference>
<protein>
    <recommendedName>
        <fullName evidence="1">Cupin type-2 domain-containing protein</fullName>
    </recommendedName>
</protein>
<dbReference type="EMBL" id="BMFK01000001">
    <property type="protein sequence ID" value="GGE60630.1"/>
    <property type="molecule type" value="Genomic_DNA"/>
</dbReference>
<name>A0A917AMK9_9BACI</name>
<dbReference type="Gene3D" id="2.60.120.10">
    <property type="entry name" value="Jelly Rolls"/>
    <property type="match status" value="1"/>
</dbReference>
<dbReference type="Proteomes" id="UP000605259">
    <property type="component" value="Unassembled WGS sequence"/>
</dbReference>
<dbReference type="InterPro" id="IPR011051">
    <property type="entry name" value="RmlC_Cupin_sf"/>
</dbReference>
<feature type="domain" description="Cupin type-2" evidence="1">
    <location>
        <begin position="40"/>
        <end position="88"/>
    </location>
</feature>
<dbReference type="Pfam" id="PF07883">
    <property type="entry name" value="Cupin_2"/>
    <property type="match status" value="1"/>
</dbReference>
<reference evidence="2" key="1">
    <citation type="journal article" date="2014" name="Int. J. Syst. Evol. Microbiol.">
        <title>Complete genome sequence of Corynebacterium casei LMG S-19264T (=DSM 44701T), isolated from a smear-ripened cheese.</title>
        <authorList>
            <consortium name="US DOE Joint Genome Institute (JGI-PGF)"/>
            <person name="Walter F."/>
            <person name="Albersmeier A."/>
            <person name="Kalinowski J."/>
            <person name="Ruckert C."/>
        </authorList>
    </citation>
    <scope>NUCLEOTIDE SEQUENCE</scope>
    <source>
        <strain evidence="2">CGMCC 1.12698</strain>
    </source>
</reference>
<accession>A0A917AMK9</accession>
<dbReference type="InterPro" id="IPR052044">
    <property type="entry name" value="PKS_Associated_Protein"/>
</dbReference>
<dbReference type="InterPro" id="IPR013096">
    <property type="entry name" value="Cupin_2"/>
</dbReference>
<comment type="caution">
    <text evidence="2">The sequence shown here is derived from an EMBL/GenBank/DDBJ whole genome shotgun (WGS) entry which is preliminary data.</text>
</comment>
<reference evidence="2" key="2">
    <citation type="submission" date="2020-09" db="EMBL/GenBank/DDBJ databases">
        <authorList>
            <person name="Sun Q."/>
            <person name="Zhou Y."/>
        </authorList>
    </citation>
    <scope>NUCLEOTIDE SEQUENCE</scope>
    <source>
        <strain evidence="2">CGMCC 1.12698</strain>
    </source>
</reference>
<dbReference type="RefSeq" id="WP_188387193.1">
    <property type="nucleotide sequence ID" value="NZ_BMFK01000001.1"/>
</dbReference>
<evidence type="ECO:0000313" key="3">
    <source>
        <dbReference type="Proteomes" id="UP000605259"/>
    </source>
</evidence>